<sequence length="67" mass="7561">MSRHELPQNLNFIEPASQSDYDLLDEVAACEDLDSILVMLLLDDTLSDSLRRKVNNQLKAKQSATLN</sequence>
<comment type="caution">
    <text evidence="1">The sequence shown here is derived from an EMBL/GenBank/DDBJ whole genome shotgun (WGS) entry which is preliminary data.</text>
</comment>
<dbReference type="Proteomes" id="UP000586305">
    <property type="component" value="Unassembled WGS sequence"/>
</dbReference>
<dbReference type="AlphaFoldDB" id="A0A849VF99"/>
<proteinExistence type="predicted"/>
<accession>A0A849VF99</accession>
<protein>
    <submittedName>
        <fullName evidence="1">Uncharacterized protein</fullName>
    </submittedName>
</protein>
<evidence type="ECO:0000313" key="2">
    <source>
        <dbReference type="Proteomes" id="UP000586305"/>
    </source>
</evidence>
<gene>
    <name evidence="1" type="ORF">HG263_07475</name>
</gene>
<dbReference type="EMBL" id="JABBPG010000002">
    <property type="protein sequence ID" value="NOU50381.1"/>
    <property type="molecule type" value="Genomic_DNA"/>
</dbReference>
<dbReference type="RefSeq" id="WP_171625443.1">
    <property type="nucleotide sequence ID" value="NZ_JABBPG010000002.1"/>
</dbReference>
<reference evidence="1 2" key="1">
    <citation type="submission" date="2020-04" db="EMBL/GenBank/DDBJ databases">
        <title>Pseudoalteromonas caenipelagi sp. nov., isolated from a tidal flat.</title>
        <authorList>
            <person name="Park S."/>
            <person name="Yoon J.-H."/>
        </authorList>
    </citation>
    <scope>NUCLEOTIDE SEQUENCE [LARGE SCALE GENOMIC DNA]</scope>
    <source>
        <strain evidence="1 2">JBTF-M23</strain>
    </source>
</reference>
<organism evidence="1 2">
    <name type="scientific">Pseudoalteromonas caenipelagi</name>
    <dbReference type="NCBI Taxonomy" id="2726988"/>
    <lineage>
        <taxon>Bacteria</taxon>
        <taxon>Pseudomonadati</taxon>
        <taxon>Pseudomonadota</taxon>
        <taxon>Gammaproteobacteria</taxon>
        <taxon>Alteromonadales</taxon>
        <taxon>Pseudoalteromonadaceae</taxon>
        <taxon>Pseudoalteromonas</taxon>
    </lineage>
</organism>
<name>A0A849VF99_9GAMM</name>
<keyword evidence="2" id="KW-1185">Reference proteome</keyword>
<evidence type="ECO:0000313" key="1">
    <source>
        <dbReference type="EMBL" id="NOU50381.1"/>
    </source>
</evidence>